<name>A0A4S8IHG8_MUSBA</name>
<dbReference type="EMBL" id="PYDT01000010">
    <property type="protein sequence ID" value="THU47234.1"/>
    <property type="molecule type" value="Genomic_DNA"/>
</dbReference>
<accession>A0A4S8IHG8</accession>
<comment type="caution">
    <text evidence="1">The sequence shown here is derived from an EMBL/GenBank/DDBJ whole genome shotgun (WGS) entry which is preliminary data.</text>
</comment>
<proteinExistence type="predicted"/>
<dbReference type="AlphaFoldDB" id="A0A4S8IHG8"/>
<reference evidence="1 2" key="1">
    <citation type="journal article" date="2019" name="Nat. Plants">
        <title>Genome sequencing of Musa balbisiana reveals subgenome evolution and function divergence in polyploid bananas.</title>
        <authorList>
            <person name="Yao X."/>
        </authorList>
    </citation>
    <scope>NUCLEOTIDE SEQUENCE [LARGE SCALE GENOMIC DNA]</scope>
    <source>
        <strain evidence="2">cv. DH-PKW</strain>
        <tissue evidence="1">Leaves</tissue>
    </source>
</reference>
<sequence length="81" mass="9216">MTFPEQINWDRNCSYNDRQFAICFLFAKKFATSASEPLPELESAYPGSVRSRTDGEDSVLRTTWPSAQLAGEGDELSRQFF</sequence>
<gene>
    <name evidence="1" type="ORF">C4D60_Mb09t13360</name>
</gene>
<protein>
    <submittedName>
        <fullName evidence="1">Uncharacterized protein</fullName>
    </submittedName>
</protein>
<dbReference type="Proteomes" id="UP000317650">
    <property type="component" value="Chromosome 9"/>
</dbReference>
<keyword evidence="2" id="KW-1185">Reference proteome</keyword>
<organism evidence="1 2">
    <name type="scientific">Musa balbisiana</name>
    <name type="common">Banana</name>
    <dbReference type="NCBI Taxonomy" id="52838"/>
    <lineage>
        <taxon>Eukaryota</taxon>
        <taxon>Viridiplantae</taxon>
        <taxon>Streptophyta</taxon>
        <taxon>Embryophyta</taxon>
        <taxon>Tracheophyta</taxon>
        <taxon>Spermatophyta</taxon>
        <taxon>Magnoliopsida</taxon>
        <taxon>Liliopsida</taxon>
        <taxon>Zingiberales</taxon>
        <taxon>Musaceae</taxon>
        <taxon>Musa</taxon>
    </lineage>
</organism>
<evidence type="ECO:0000313" key="1">
    <source>
        <dbReference type="EMBL" id="THU47234.1"/>
    </source>
</evidence>
<evidence type="ECO:0000313" key="2">
    <source>
        <dbReference type="Proteomes" id="UP000317650"/>
    </source>
</evidence>